<protein>
    <submittedName>
        <fullName evidence="1">LacI family transcriptional regulator</fullName>
    </submittedName>
</protein>
<dbReference type="CDD" id="cd06286">
    <property type="entry name" value="PBP1_CcpB-like"/>
    <property type="match status" value="1"/>
</dbReference>
<dbReference type="OrthoDB" id="9798934at2"/>
<dbReference type="PATRIC" id="fig|157733.3.peg.1067"/>
<dbReference type="SMART" id="SM00354">
    <property type="entry name" value="HTH_LACI"/>
    <property type="match status" value="1"/>
</dbReference>
<dbReference type="Gene3D" id="3.40.50.2300">
    <property type="match status" value="2"/>
</dbReference>
<dbReference type="SUPFAM" id="SSF47413">
    <property type="entry name" value="lambda repressor-like DNA-binding domains"/>
    <property type="match status" value="1"/>
</dbReference>
<dbReference type="PANTHER" id="PTHR30146">
    <property type="entry name" value="LACI-RELATED TRANSCRIPTIONAL REPRESSOR"/>
    <property type="match status" value="1"/>
</dbReference>
<dbReference type="InterPro" id="IPR028082">
    <property type="entry name" value="Peripla_BP_I"/>
</dbReference>
<dbReference type="PANTHER" id="PTHR30146:SF136">
    <property type="entry name" value="NTD BIOSYNTHESIS OPERON REGULATOR NTDR"/>
    <property type="match status" value="1"/>
</dbReference>
<dbReference type="EMBL" id="LELK01000004">
    <property type="protein sequence ID" value="KMM37170.1"/>
    <property type="molecule type" value="Genomic_DNA"/>
</dbReference>
<dbReference type="AlphaFoldDB" id="A0A0J6CVH0"/>
<dbReference type="SUPFAM" id="SSF53822">
    <property type="entry name" value="Periplasmic binding protein-like I"/>
    <property type="match status" value="1"/>
</dbReference>
<dbReference type="RefSeq" id="WP_048312002.1">
    <property type="nucleotide sequence ID" value="NZ_CP119526.1"/>
</dbReference>
<dbReference type="GO" id="GO:0003700">
    <property type="term" value="F:DNA-binding transcription factor activity"/>
    <property type="evidence" value="ECO:0007669"/>
    <property type="project" value="TreeGrafter"/>
</dbReference>
<dbReference type="Gene3D" id="1.10.260.40">
    <property type="entry name" value="lambda repressor-like DNA-binding domains"/>
    <property type="match status" value="1"/>
</dbReference>
<dbReference type="GO" id="GO:0000976">
    <property type="term" value="F:transcription cis-regulatory region binding"/>
    <property type="evidence" value="ECO:0007669"/>
    <property type="project" value="TreeGrafter"/>
</dbReference>
<sequence length="329" mass="37037">MATIADVAKYTGLSSATVSRVINDYPHVSEDKRKLVHDAMKELGYFPNTSARNLRNRKTNVVAVLIPRLTNPFFTLILDGIERVAEANGFQLIICQTKSSKKKEIDFLNLLQTKQVDGVIFTSIENEWEYIQPYTAYGPIILCNEYHHEATVPMVRLDQIQGSYLGTRHLIEKGHKKIAYCMGSTSGLSFDRRLGFFKAIEEAGIDMKSDWIFRDTYTMEDGKRVFQQILQLSDRPTAIFTGGDEVASAMVKEARTHGLHVPRDIAILGFDDQPIASLIEPELTTIYQPGDEIGARAMTVFIECLNGIRERMSQAVIELPLSLVIRDST</sequence>
<organism evidence="1 2">
    <name type="scientific">Guptibacillus hwajinpoensis</name>
    <dbReference type="NCBI Taxonomy" id="208199"/>
    <lineage>
        <taxon>Bacteria</taxon>
        <taxon>Bacillati</taxon>
        <taxon>Bacillota</taxon>
        <taxon>Bacilli</taxon>
        <taxon>Bacillales</taxon>
        <taxon>Guptibacillaceae</taxon>
        <taxon>Guptibacillus</taxon>
    </lineage>
</organism>
<evidence type="ECO:0000313" key="1">
    <source>
        <dbReference type="EMBL" id="KMM37170.1"/>
    </source>
</evidence>
<dbReference type="Pfam" id="PF00356">
    <property type="entry name" value="LacI"/>
    <property type="match status" value="1"/>
</dbReference>
<dbReference type="GeneID" id="301328838"/>
<proteinExistence type="predicted"/>
<dbReference type="CDD" id="cd01392">
    <property type="entry name" value="HTH_LacI"/>
    <property type="match status" value="1"/>
</dbReference>
<reference evidence="1" key="1">
    <citation type="submission" date="2015-06" db="EMBL/GenBank/DDBJ databases">
        <authorList>
            <person name="Liu B."/>
            <person name="Wang J."/>
            <person name="Zhu Y."/>
            <person name="Liu G."/>
            <person name="Chen Q."/>
            <person name="Zheng C."/>
            <person name="Che J."/>
            <person name="Ge C."/>
            <person name="Shi H."/>
            <person name="Pan Z."/>
            <person name="Liu X."/>
        </authorList>
    </citation>
    <scope>NUCLEOTIDE SEQUENCE [LARGE SCALE GENOMIC DNA]</scope>
    <source>
        <strain evidence="1">DSM 16346</strain>
    </source>
</reference>
<name>A0A0J6CVH0_9BACL</name>
<comment type="caution">
    <text evidence="1">The sequence shown here is derived from an EMBL/GenBank/DDBJ whole genome shotgun (WGS) entry which is preliminary data.</text>
</comment>
<dbReference type="Proteomes" id="UP000035996">
    <property type="component" value="Unassembled WGS sequence"/>
</dbReference>
<dbReference type="InterPro" id="IPR000843">
    <property type="entry name" value="HTH_LacI"/>
</dbReference>
<dbReference type="STRING" id="157733.AB986_14970"/>
<dbReference type="InterPro" id="IPR010982">
    <property type="entry name" value="Lambda_DNA-bd_dom_sf"/>
</dbReference>
<evidence type="ECO:0000313" key="2">
    <source>
        <dbReference type="Proteomes" id="UP000035996"/>
    </source>
</evidence>
<accession>A0A0J6CVH0</accession>
<dbReference type="PROSITE" id="PS50932">
    <property type="entry name" value="HTH_LACI_2"/>
    <property type="match status" value="1"/>
</dbReference>
<dbReference type="Pfam" id="PF00532">
    <property type="entry name" value="Peripla_BP_1"/>
    <property type="match status" value="1"/>
</dbReference>
<gene>
    <name evidence="1" type="ORF">AB986_14970</name>
</gene>
<keyword evidence="2" id="KW-1185">Reference proteome</keyword>
<dbReference type="InterPro" id="IPR001761">
    <property type="entry name" value="Peripla_BP/Lac1_sug-bd_dom"/>
</dbReference>